<reference evidence="2 3" key="1">
    <citation type="submission" date="2019-03" db="EMBL/GenBank/DDBJ databases">
        <title>Draft genome sequences of novel Actinobacteria.</title>
        <authorList>
            <person name="Sahin N."/>
            <person name="Ay H."/>
            <person name="Saygin H."/>
        </authorList>
    </citation>
    <scope>NUCLEOTIDE SEQUENCE [LARGE SCALE GENOMIC DNA]</scope>
    <source>
        <strain evidence="2 3">JCM 30547</strain>
    </source>
</reference>
<dbReference type="OrthoDB" id="9180262at2"/>
<name>A0A4R4Q132_9ACTN</name>
<dbReference type="RefSeq" id="WP_132408027.1">
    <property type="nucleotide sequence ID" value="NZ_SMKA01000073.1"/>
</dbReference>
<dbReference type="Proteomes" id="UP000295075">
    <property type="component" value="Unassembled WGS sequence"/>
</dbReference>
<dbReference type="AlphaFoldDB" id="A0A4R4Q132"/>
<keyword evidence="3" id="KW-1185">Reference proteome</keyword>
<sequence>MPLTTEDRLAIHELVSLHGHLADDRRTGDLGLLLAPDASYDVTAYGLGIVRGLPALIELFSSAPGDQPAGHHVTNVIVTPDPDLDDRARVRSKGLSVMADGRAGTVVYEDEVVRTADGWRISARVVVPSLL</sequence>
<accession>A0A4R4Q132</accession>
<dbReference type="InterPro" id="IPR032710">
    <property type="entry name" value="NTF2-like_dom_sf"/>
</dbReference>
<organism evidence="2 3">
    <name type="scientific">Kribbella albertanoniae</name>
    <dbReference type="NCBI Taxonomy" id="1266829"/>
    <lineage>
        <taxon>Bacteria</taxon>
        <taxon>Bacillati</taxon>
        <taxon>Actinomycetota</taxon>
        <taxon>Actinomycetes</taxon>
        <taxon>Propionibacteriales</taxon>
        <taxon>Kribbellaceae</taxon>
        <taxon>Kribbella</taxon>
    </lineage>
</organism>
<dbReference type="SUPFAM" id="SSF54427">
    <property type="entry name" value="NTF2-like"/>
    <property type="match status" value="1"/>
</dbReference>
<comment type="caution">
    <text evidence="2">The sequence shown here is derived from an EMBL/GenBank/DDBJ whole genome shotgun (WGS) entry which is preliminary data.</text>
</comment>
<dbReference type="Pfam" id="PF13577">
    <property type="entry name" value="SnoaL_4"/>
    <property type="match status" value="1"/>
</dbReference>
<gene>
    <name evidence="2" type="ORF">E1261_17975</name>
</gene>
<dbReference type="Gene3D" id="3.10.450.50">
    <property type="match status" value="1"/>
</dbReference>
<proteinExistence type="predicted"/>
<evidence type="ECO:0000313" key="3">
    <source>
        <dbReference type="Proteomes" id="UP000295075"/>
    </source>
</evidence>
<feature type="domain" description="SnoaL-like" evidence="1">
    <location>
        <begin position="5"/>
        <end position="124"/>
    </location>
</feature>
<dbReference type="EMBL" id="SMKA01000073">
    <property type="protein sequence ID" value="TDC28620.1"/>
    <property type="molecule type" value="Genomic_DNA"/>
</dbReference>
<evidence type="ECO:0000259" key="1">
    <source>
        <dbReference type="Pfam" id="PF13577"/>
    </source>
</evidence>
<evidence type="ECO:0000313" key="2">
    <source>
        <dbReference type="EMBL" id="TDC28620.1"/>
    </source>
</evidence>
<dbReference type="InterPro" id="IPR037401">
    <property type="entry name" value="SnoaL-like"/>
</dbReference>
<protein>
    <submittedName>
        <fullName evidence="2">Nuclear transport factor 2 family protein</fullName>
    </submittedName>
</protein>